<name>A0A4Y7TRM8_COPMI</name>
<dbReference type="InterPro" id="IPR018946">
    <property type="entry name" value="PhoD-like_MPP"/>
</dbReference>
<dbReference type="AlphaFoldDB" id="A0A4Y7TRM8"/>
<feature type="domain" description="PhoD-like phosphatase" evidence="2">
    <location>
        <begin position="644"/>
        <end position="807"/>
    </location>
</feature>
<evidence type="ECO:0000313" key="3">
    <source>
        <dbReference type="EMBL" id="TEB36232.1"/>
    </source>
</evidence>
<dbReference type="CDD" id="cd07389">
    <property type="entry name" value="MPP_PhoD"/>
    <property type="match status" value="1"/>
</dbReference>
<accession>A0A4Y7TRM8</accession>
<feature type="compositionally biased region" description="Low complexity" evidence="1">
    <location>
        <begin position="286"/>
        <end position="304"/>
    </location>
</feature>
<dbReference type="InterPro" id="IPR038607">
    <property type="entry name" value="PhoD-like_sf"/>
</dbReference>
<dbReference type="PANTHER" id="PTHR46689">
    <property type="entry name" value="MEMBRANE PROTEIN, PUTATIVE-RELATED"/>
    <property type="match status" value="1"/>
</dbReference>
<comment type="caution">
    <text evidence="3">The sequence shown here is derived from an EMBL/GenBank/DDBJ whole genome shotgun (WGS) entry which is preliminary data.</text>
</comment>
<feature type="region of interest" description="Disordered" evidence="1">
    <location>
        <begin position="1"/>
        <end position="129"/>
    </location>
</feature>
<dbReference type="Proteomes" id="UP000298030">
    <property type="component" value="Unassembled WGS sequence"/>
</dbReference>
<gene>
    <name evidence="3" type="ORF">FA13DRAFT_1787704</name>
</gene>
<dbReference type="Pfam" id="PF19050">
    <property type="entry name" value="PhoD_2"/>
    <property type="match status" value="2"/>
</dbReference>
<dbReference type="GO" id="GO:0016020">
    <property type="term" value="C:membrane"/>
    <property type="evidence" value="ECO:0007669"/>
    <property type="project" value="TreeGrafter"/>
</dbReference>
<reference evidence="3 4" key="1">
    <citation type="journal article" date="2019" name="Nat. Ecol. Evol.">
        <title>Megaphylogeny resolves global patterns of mushroom evolution.</title>
        <authorList>
            <person name="Varga T."/>
            <person name="Krizsan K."/>
            <person name="Foldi C."/>
            <person name="Dima B."/>
            <person name="Sanchez-Garcia M."/>
            <person name="Sanchez-Ramirez S."/>
            <person name="Szollosi G.J."/>
            <person name="Szarkandi J.G."/>
            <person name="Papp V."/>
            <person name="Albert L."/>
            <person name="Andreopoulos W."/>
            <person name="Angelini C."/>
            <person name="Antonin V."/>
            <person name="Barry K.W."/>
            <person name="Bougher N.L."/>
            <person name="Buchanan P."/>
            <person name="Buyck B."/>
            <person name="Bense V."/>
            <person name="Catcheside P."/>
            <person name="Chovatia M."/>
            <person name="Cooper J."/>
            <person name="Damon W."/>
            <person name="Desjardin D."/>
            <person name="Finy P."/>
            <person name="Geml J."/>
            <person name="Haridas S."/>
            <person name="Hughes K."/>
            <person name="Justo A."/>
            <person name="Karasinski D."/>
            <person name="Kautmanova I."/>
            <person name="Kiss B."/>
            <person name="Kocsube S."/>
            <person name="Kotiranta H."/>
            <person name="LaButti K.M."/>
            <person name="Lechner B.E."/>
            <person name="Liimatainen K."/>
            <person name="Lipzen A."/>
            <person name="Lukacs Z."/>
            <person name="Mihaltcheva S."/>
            <person name="Morgado L.N."/>
            <person name="Niskanen T."/>
            <person name="Noordeloos M.E."/>
            <person name="Ohm R.A."/>
            <person name="Ortiz-Santana B."/>
            <person name="Ovrebo C."/>
            <person name="Racz N."/>
            <person name="Riley R."/>
            <person name="Savchenko A."/>
            <person name="Shiryaev A."/>
            <person name="Soop K."/>
            <person name="Spirin V."/>
            <person name="Szebenyi C."/>
            <person name="Tomsovsky M."/>
            <person name="Tulloss R.E."/>
            <person name="Uehling J."/>
            <person name="Grigoriev I.V."/>
            <person name="Vagvolgyi C."/>
            <person name="Papp T."/>
            <person name="Martin F.M."/>
            <person name="Miettinen O."/>
            <person name="Hibbett D.S."/>
            <person name="Nagy L.G."/>
        </authorList>
    </citation>
    <scope>NUCLEOTIDE SEQUENCE [LARGE SCALE GENOMIC DNA]</scope>
    <source>
        <strain evidence="3 4">FP101781</strain>
    </source>
</reference>
<keyword evidence="4" id="KW-1185">Reference proteome</keyword>
<sequence>MDNPGWHAQRRAQKEEAAAAAHRGHYQTQGTIGPMSETFIGGFDAFDQSSPQLSPHHRVPSSASVAPPPLPPKDGLPAYIGSPTTPQGPGHRLEGSAASYGPYAGLSPAVTPRMPEPTARMPEPSESTTLYEQVNNVVSTKQLTKMSAVERSRVLRTARMEPHLQFMCGPLLRFDTIDDHGIWHGAAMIVTADSGSQYEPYPLLTYEWDPDLTMPTTFSSLSITDTRRTNSVQKGRGRAASTASRLGKEGSSDESWNKLQGVKSFDLGPHPADPHSTVLPASPTGTTFPLSQSPSSTSSHSGFASFPHGGANGYGILNGGAGPNACRETVTGQEIWVYGGSGGTFTFWRFLIKVPLADREMSVTYNVNNGQRMCFHVPGRQQNMRMAIHSCNGFSQGVNPDDFRGPGFKSGYDPVWMDLLSKHVEKPFHVLVGGGDQLYCDGMMREHEMQEWVSKMKPEDKKTFPLTPEIETCIDRYLFNHYCQHFRSGAFARANSSIPMLNMCDPDDLQSAPVFKAIGSRGYFFFLIFQCFTNPDVDGLSDAPGKHPYQSLILGNQGPYIPLPSHSSLSRLGPKEWILMLDCRAERKKEQVCSPDEYQRVFARMRSLPSGVEHLIVQLGIPIAYPRMVFLESALESKFNPLVALGRNGTMGLSGFVNKFNAEAELLDDLNDHWTARSHKKERNWLIEQLQNFAKAKNIRVTFISGDVHCAAVGVLKTLTKKSQPDIAPENDHRYMVNVVTSAIVNTPPPAGVITLVSSLATKVHKTLHGIETDEHMMPIFTTETNGQSRKQKFIMGRRNWCYSEYDEQTGGVVFDIRVEIEKGYGATVGYSCVSPPPRWGAQRN</sequence>
<dbReference type="PANTHER" id="PTHR46689:SF1">
    <property type="entry name" value="PHOD-LIKE PHOSPHATASE DOMAIN-CONTAINING PROTEIN"/>
    <property type="match status" value="1"/>
</dbReference>
<evidence type="ECO:0000256" key="1">
    <source>
        <dbReference type="SAM" id="MobiDB-lite"/>
    </source>
</evidence>
<dbReference type="EMBL" id="QPFP01000006">
    <property type="protein sequence ID" value="TEB36232.1"/>
    <property type="molecule type" value="Genomic_DNA"/>
</dbReference>
<feature type="compositionally biased region" description="Polar residues" evidence="1">
    <location>
        <begin position="224"/>
        <end position="233"/>
    </location>
</feature>
<feature type="domain" description="PhoD-like phosphatase" evidence="2">
    <location>
        <begin position="371"/>
        <end position="633"/>
    </location>
</feature>
<dbReference type="STRING" id="71717.A0A4Y7TRM8"/>
<proteinExistence type="predicted"/>
<organism evidence="3 4">
    <name type="scientific">Coprinellus micaceus</name>
    <name type="common">Glistening ink-cap mushroom</name>
    <name type="synonym">Coprinus micaceus</name>
    <dbReference type="NCBI Taxonomy" id="71717"/>
    <lineage>
        <taxon>Eukaryota</taxon>
        <taxon>Fungi</taxon>
        <taxon>Dikarya</taxon>
        <taxon>Basidiomycota</taxon>
        <taxon>Agaricomycotina</taxon>
        <taxon>Agaricomycetes</taxon>
        <taxon>Agaricomycetidae</taxon>
        <taxon>Agaricales</taxon>
        <taxon>Agaricineae</taxon>
        <taxon>Psathyrellaceae</taxon>
        <taxon>Coprinellus</taxon>
    </lineage>
</organism>
<evidence type="ECO:0000313" key="4">
    <source>
        <dbReference type="Proteomes" id="UP000298030"/>
    </source>
</evidence>
<dbReference type="OrthoDB" id="2419400at2759"/>
<protein>
    <recommendedName>
        <fullName evidence="2">PhoD-like phosphatase domain-containing protein</fullName>
    </recommendedName>
</protein>
<dbReference type="InterPro" id="IPR043904">
    <property type="entry name" value="PhoD_2-like"/>
</dbReference>
<feature type="region of interest" description="Disordered" evidence="1">
    <location>
        <begin position="224"/>
        <end position="304"/>
    </location>
</feature>
<evidence type="ECO:0000259" key="2">
    <source>
        <dbReference type="Pfam" id="PF19050"/>
    </source>
</evidence>
<dbReference type="Gene3D" id="3.60.21.70">
    <property type="entry name" value="PhoD-like phosphatase"/>
    <property type="match status" value="1"/>
</dbReference>